<evidence type="ECO:0000313" key="4">
    <source>
        <dbReference type="EMBL" id="SDL65759.1"/>
    </source>
</evidence>
<accession>A0A1G9LUY5</accession>
<evidence type="ECO:0000256" key="1">
    <source>
        <dbReference type="ARBA" id="ARBA00023239"/>
    </source>
</evidence>
<name>A0A1G9LUY5_9ACTN</name>
<dbReference type="InterPro" id="IPR024083">
    <property type="entry name" value="Fumarase/histidase_N"/>
</dbReference>
<dbReference type="InterPro" id="IPR020557">
    <property type="entry name" value="Fumarate_lyase_CS"/>
</dbReference>
<dbReference type="RefSeq" id="WP_176953478.1">
    <property type="nucleotide sequence ID" value="NZ_FNGF01000008.1"/>
</dbReference>
<keyword evidence="4" id="KW-0413">Isomerase</keyword>
<dbReference type="EMBL" id="FNGF01000008">
    <property type="protein sequence ID" value="SDL65759.1"/>
    <property type="molecule type" value="Genomic_DNA"/>
</dbReference>
<dbReference type="GO" id="GO:0016829">
    <property type="term" value="F:lyase activity"/>
    <property type="evidence" value="ECO:0007669"/>
    <property type="project" value="UniProtKB-KW"/>
</dbReference>
<evidence type="ECO:0000259" key="3">
    <source>
        <dbReference type="Pfam" id="PF00206"/>
    </source>
</evidence>
<keyword evidence="1" id="KW-0456">Lyase</keyword>
<dbReference type="PRINTS" id="PR00149">
    <property type="entry name" value="FUMRATELYASE"/>
</dbReference>
<dbReference type="AlphaFoldDB" id="A0A1G9LUY5"/>
<dbReference type="Gene3D" id="1.10.275.10">
    <property type="entry name" value="Fumarase/aspartase (N-terminal domain)"/>
    <property type="match status" value="1"/>
</dbReference>
<dbReference type="Gene3D" id="1.20.200.10">
    <property type="entry name" value="Fumarase/aspartase (Central domain)"/>
    <property type="match status" value="1"/>
</dbReference>
<dbReference type="PANTHER" id="PTHR43172:SF2">
    <property type="entry name" value="ADENYLOSUCCINATE LYASE C-TERMINAL DOMAIN-CONTAINING PROTEIN"/>
    <property type="match status" value="1"/>
</dbReference>
<dbReference type="InterPro" id="IPR022761">
    <property type="entry name" value="Fumarate_lyase_N"/>
</dbReference>
<dbReference type="GO" id="GO:0016853">
    <property type="term" value="F:isomerase activity"/>
    <property type="evidence" value="ECO:0007669"/>
    <property type="project" value="UniProtKB-KW"/>
</dbReference>
<gene>
    <name evidence="4" type="ORF">SAMN05216298_4663</name>
</gene>
<feature type="domain" description="Fumarate lyase N-terminal" evidence="3">
    <location>
        <begin position="30"/>
        <end position="293"/>
    </location>
</feature>
<dbReference type="STRING" id="380244.SAMN05216298_4663"/>
<reference evidence="5" key="1">
    <citation type="submission" date="2016-10" db="EMBL/GenBank/DDBJ databases">
        <authorList>
            <person name="Varghese N."/>
            <person name="Submissions S."/>
        </authorList>
    </citation>
    <scope>NUCLEOTIDE SEQUENCE [LARGE SCALE GENOMIC DNA]</scope>
    <source>
        <strain evidence="5">CGMCC 4.3147</strain>
    </source>
</reference>
<dbReference type="SUPFAM" id="SSF48557">
    <property type="entry name" value="L-aspartase-like"/>
    <property type="match status" value="1"/>
</dbReference>
<protein>
    <submittedName>
        <fullName evidence="4">3-carboxy-cis,cis-muconate cycloisomerase</fullName>
    </submittedName>
</protein>
<organism evidence="4 5">
    <name type="scientific">Glycomyces sambucus</name>
    <dbReference type="NCBI Taxonomy" id="380244"/>
    <lineage>
        <taxon>Bacteria</taxon>
        <taxon>Bacillati</taxon>
        <taxon>Actinomycetota</taxon>
        <taxon>Actinomycetes</taxon>
        <taxon>Glycomycetales</taxon>
        <taxon>Glycomycetaceae</taxon>
        <taxon>Glycomyces</taxon>
    </lineage>
</organism>
<sequence>MTEIFDAVFARGRAAEAVSGPAWLAALLRTEAALAQASADIGAVSREAADAVTAAAVPDDFDLAAVAASAAAIGNPVAGVVDRLRELVPEPHHAAIHPTATSQDMLDTAMMLVARDAVTAIADDLDACDAALADKLVDETWEDEPRMWGRTLLQHAEPITYANLNGMWAALIKEARDGLGRLEFSVSLSGPVGVRGGKPVVESVDLRAHFHRRLGLDGNPSAWHTRRGRVVRIGAAAAEAAGACAKVAVDVILLSQNEIGEIREGRPGGSTSMPHKRNPVAATCARACAARTPGLVATLYAAMPQELQRSPGLWHSEWETLSDLLRLTGSAAAWLRECLEGLEIDTAAMARNLKEAAG</sequence>
<dbReference type="Pfam" id="PF00206">
    <property type="entry name" value="Lyase_1"/>
    <property type="match status" value="1"/>
</dbReference>
<comment type="similarity">
    <text evidence="2">Belongs to the class-II fumarase/aspartase family.</text>
</comment>
<dbReference type="Proteomes" id="UP000198662">
    <property type="component" value="Unassembled WGS sequence"/>
</dbReference>
<dbReference type="InterPro" id="IPR008948">
    <property type="entry name" value="L-Aspartase-like"/>
</dbReference>
<dbReference type="PANTHER" id="PTHR43172">
    <property type="entry name" value="ADENYLOSUCCINATE LYASE"/>
    <property type="match status" value="1"/>
</dbReference>
<proteinExistence type="inferred from homology"/>
<evidence type="ECO:0000256" key="2">
    <source>
        <dbReference type="ARBA" id="ARBA00034772"/>
    </source>
</evidence>
<dbReference type="PROSITE" id="PS00163">
    <property type="entry name" value="FUMARATE_LYASES"/>
    <property type="match status" value="1"/>
</dbReference>
<evidence type="ECO:0000313" key="5">
    <source>
        <dbReference type="Proteomes" id="UP000198662"/>
    </source>
</evidence>
<keyword evidence="5" id="KW-1185">Reference proteome</keyword>
<dbReference type="InterPro" id="IPR000362">
    <property type="entry name" value="Fumarate_lyase_fam"/>
</dbReference>